<accession>A0ABY3XVF8</accession>
<protein>
    <submittedName>
        <fullName evidence="4">Tetratricopeptide repeat protein</fullName>
    </submittedName>
</protein>
<dbReference type="InterPro" id="IPR019734">
    <property type="entry name" value="TPR_rpt"/>
</dbReference>
<dbReference type="Pfam" id="PF13191">
    <property type="entry name" value="AAA_16"/>
    <property type="match status" value="1"/>
</dbReference>
<dbReference type="SMART" id="SM00028">
    <property type="entry name" value="TPR"/>
    <property type="match status" value="7"/>
</dbReference>
<feature type="region of interest" description="Disordered" evidence="2">
    <location>
        <begin position="1058"/>
        <end position="1077"/>
    </location>
</feature>
<dbReference type="Proteomes" id="UP001202244">
    <property type="component" value="Chromosome"/>
</dbReference>
<dbReference type="Pfam" id="PF13424">
    <property type="entry name" value="TPR_12"/>
    <property type="match status" value="1"/>
</dbReference>
<evidence type="ECO:0000313" key="5">
    <source>
        <dbReference type="Proteomes" id="UP001202244"/>
    </source>
</evidence>
<feature type="domain" description="Orc1-like AAA ATPase" evidence="3">
    <location>
        <begin position="69"/>
        <end position="201"/>
    </location>
</feature>
<dbReference type="Pfam" id="PF13374">
    <property type="entry name" value="TPR_10"/>
    <property type="match status" value="1"/>
</dbReference>
<reference evidence="4 5" key="1">
    <citation type="journal article" date="2023" name="Microbiol. Spectr.">
        <title>Synergy between Genome Mining, Metabolomics, and Bioinformatics Uncovers Antibacterial Chlorinated Carbazole Alkaloids and Their Biosynthetic Gene Cluster from Streptomyces tubbatahanensis sp. nov., a Novel Actinomycete Isolated from Sulu Sea, Philippines.</title>
        <authorList>
            <person name="Tenebro C.P."/>
            <person name="Trono D.J.V.L."/>
            <person name="Balida L.A.P."/>
            <person name="Bayog L.K.A."/>
            <person name="Bruna J.R."/>
            <person name="Sabido E.M."/>
            <person name="Caspe D.P.C."/>
            <person name="de Los Santos E.L.C."/>
            <person name="Saludes J.P."/>
            <person name="Dalisay D.S."/>
        </authorList>
    </citation>
    <scope>NUCLEOTIDE SEQUENCE [LARGE SCALE GENOMIC DNA]</scope>
    <source>
        <strain evidence="4 5">DSD3025</strain>
    </source>
</reference>
<dbReference type="PRINTS" id="PR00364">
    <property type="entry name" value="DISEASERSIST"/>
</dbReference>
<dbReference type="EMBL" id="CP093846">
    <property type="protein sequence ID" value="UNS98349.1"/>
    <property type="molecule type" value="Genomic_DNA"/>
</dbReference>
<proteinExistence type="predicted"/>
<dbReference type="PANTHER" id="PTHR47691:SF3">
    <property type="entry name" value="HTH-TYPE TRANSCRIPTIONAL REGULATOR RV0890C-RELATED"/>
    <property type="match status" value="1"/>
</dbReference>
<evidence type="ECO:0000256" key="1">
    <source>
        <dbReference type="PROSITE-ProRule" id="PRU00339"/>
    </source>
</evidence>
<sequence length="1077" mass="113633">MGTQSREGGGDVVAQDRRAVGRVSSESVSNQISGGIFFNCVIQGNNISVRLPPVITPAMAGLPARVGAFAGREEILEALVSSLAPDAVGTGAASVSALAGLPGVGKTELALQVAARALSTPGWFPGGVLFVDLLGHTPGARGPMAPEKALRSLLEALGIARERLPDELQDLARLYNSALSAYADEGRRVLVVLDDAAHSDQVRPLLPGDTRTPALVTSRHTLSDLANVALHDLEVLSAQGAVQLLHGALRQKRGERDRRIDEDPDAAARIAEQCGRLPLALAIVASLLADVPGRSPAAMAAELRQASRPLDRLSRDTRAVRAAFDLSHAALPAEQARLFRLLPMTLYPDISAAAVAALIDSDVAHAEQLLRALARANLLGTDATGERWYMHDLLAVYAEERSADHAEEDGGQDAFPRLVLHYAERAAAAASHLRPSETPATDLFADRGEALRWLTQEHDNLVVTVLVAELAEADVLCCELALHLMPYLSGQHYPYEWVTVGTAASQAAARAGDPGLRATVLEGFGAALDAARRYEEAVAAYGTAIEQFRAAGDPEGEAGALSRLGSALASLRQLEEALEAHAAAEALHPRREALGPNAVLSSRRGSTLRAVGRYGAAIASHTEALAAHREAGDRGGEAVALNNLGNALSAAGEYERARAAHSEALSLFRLTGQRHGEAGCLNGLGSALVDLGEYARALAVLDEALDLYGALADPHGRQTVLNNTAVAHLRAGRTNEALAARLSALDAAREAGDPCELGETLTAVGGLFNESGRYEEAVTLADEAVSLLKVAEHHALLAGALHVLANALHGAGRPAQAIEARAAAVAAHDGAGDESATADGLEHLGLDLMVAERWGEAAECFSRVVAFWRARGGRAELARALTDHGRALFEAGRAPEATAAFDEVRWVHRAAGDSAQEADALLWTGHALREEGRDDAASTAYAKAALLSRARGDRRGTRLAYSCLFLARTAAGTAGWRGWWGYLGLRMRPGAPRMSKERAESLRHRAVFDRRALVEPLALGCVLLVANVLAFPELSVAGLSVVVSGGLCTVSLTRSLMRRREGRSRPTRNRHGAHTER</sequence>
<dbReference type="Gene3D" id="3.40.50.300">
    <property type="entry name" value="P-loop containing nucleotide triphosphate hydrolases"/>
    <property type="match status" value="1"/>
</dbReference>
<dbReference type="InterPro" id="IPR027417">
    <property type="entry name" value="P-loop_NTPase"/>
</dbReference>
<dbReference type="Gene3D" id="1.25.40.10">
    <property type="entry name" value="Tetratricopeptide repeat domain"/>
    <property type="match status" value="2"/>
</dbReference>
<name>A0ABY3XVF8_9ACTN</name>
<evidence type="ECO:0000259" key="3">
    <source>
        <dbReference type="Pfam" id="PF13191"/>
    </source>
</evidence>
<dbReference type="InterPro" id="IPR041664">
    <property type="entry name" value="AAA_16"/>
</dbReference>
<feature type="repeat" description="TPR" evidence="1">
    <location>
        <begin position="558"/>
        <end position="591"/>
    </location>
</feature>
<evidence type="ECO:0000256" key="2">
    <source>
        <dbReference type="SAM" id="MobiDB-lite"/>
    </source>
</evidence>
<dbReference type="SUPFAM" id="SSF48452">
    <property type="entry name" value="TPR-like"/>
    <property type="match status" value="3"/>
</dbReference>
<dbReference type="InterPro" id="IPR011990">
    <property type="entry name" value="TPR-like_helical_dom_sf"/>
</dbReference>
<organism evidence="4 5">
    <name type="scientific">Streptomyces tubbatahanensis</name>
    <dbReference type="NCBI Taxonomy" id="2923272"/>
    <lineage>
        <taxon>Bacteria</taxon>
        <taxon>Bacillati</taxon>
        <taxon>Actinomycetota</taxon>
        <taxon>Actinomycetes</taxon>
        <taxon>Kitasatosporales</taxon>
        <taxon>Streptomycetaceae</taxon>
        <taxon>Streptomyces</taxon>
    </lineage>
</organism>
<evidence type="ECO:0000313" key="4">
    <source>
        <dbReference type="EMBL" id="UNS98349.1"/>
    </source>
</evidence>
<dbReference type="PROSITE" id="PS50005">
    <property type="entry name" value="TPR"/>
    <property type="match status" value="1"/>
</dbReference>
<dbReference type="PANTHER" id="PTHR47691">
    <property type="entry name" value="REGULATOR-RELATED"/>
    <property type="match status" value="1"/>
</dbReference>
<gene>
    <name evidence="4" type="ORF">MMF93_19245</name>
</gene>
<dbReference type="RefSeq" id="WP_242753245.1">
    <property type="nucleotide sequence ID" value="NZ_CP093846.1"/>
</dbReference>
<keyword evidence="5" id="KW-1185">Reference proteome</keyword>
<keyword evidence="1" id="KW-0802">TPR repeat</keyword>
<dbReference type="SUPFAM" id="SSF52540">
    <property type="entry name" value="P-loop containing nucleoside triphosphate hydrolases"/>
    <property type="match status" value="1"/>
</dbReference>